<evidence type="ECO:0000256" key="1">
    <source>
        <dbReference type="ARBA" id="ARBA00003195"/>
    </source>
</evidence>
<gene>
    <name evidence="16" type="ORF">RR46_01245</name>
</gene>
<keyword evidence="10 15" id="KW-1133">Transmembrane helix</keyword>
<dbReference type="PANTHER" id="PTHR15082">
    <property type="entry name" value="NADH-UBIQUINONE OXIDOREDUCTASE B12 SUBUNIT"/>
    <property type="match status" value="1"/>
</dbReference>
<evidence type="ECO:0000256" key="14">
    <source>
        <dbReference type="ARBA" id="ARBA00032688"/>
    </source>
</evidence>
<dbReference type="GO" id="GO:0032981">
    <property type="term" value="P:mitochondrial respiratory chain complex I assembly"/>
    <property type="evidence" value="ECO:0007669"/>
    <property type="project" value="TreeGrafter"/>
</dbReference>
<accession>A0A0N1PFF7</accession>
<keyword evidence="5" id="KW-0813">Transport</keyword>
<protein>
    <recommendedName>
        <fullName evidence="4">NADH dehydrogenase [ubiquinone] 1 beta subcomplex subunit 3</fullName>
    </recommendedName>
    <alternativeName>
        <fullName evidence="13">Complex I-B12</fullName>
    </alternativeName>
    <alternativeName>
        <fullName evidence="14">NADH-ubiquinone oxidoreductase B12 subunit</fullName>
    </alternativeName>
</protein>
<comment type="function">
    <text evidence="1">Accessory subunit of the mitochondrial membrane respiratory chain NADH dehydrogenase (Complex I), that is believed not to be involved in catalysis. Complex I functions in the transfer of electrons from NADH to the respiratory chain. The immediate electron acceptor for the enzyme is believed to be ubiquinone.</text>
</comment>
<dbReference type="GO" id="GO:0022900">
    <property type="term" value="P:electron transport chain"/>
    <property type="evidence" value="ECO:0007669"/>
    <property type="project" value="InterPro"/>
</dbReference>
<feature type="transmembrane region" description="Helical" evidence="15">
    <location>
        <begin position="105"/>
        <end position="123"/>
    </location>
</feature>
<keyword evidence="6" id="KW-0679">Respiratory chain</keyword>
<evidence type="ECO:0000256" key="12">
    <source>
        <dbReference type="ARBA" id="ARBA00023136"/>
    </source>
</evidence>
<keyword evidence="7 15" id="KW-0812">Transmembrane</keyword>
<evidence type="ECO:0000256" key="2">
    <source>
        <dbReference type="ARBA" id="ARBA00004298"/>
    </source>
</evidence>
<dbReference type="AlphaFoldDB" id="A0A0N1PFF7"/>
<name>A0A0N1PFF7_PAPXU</name>
<dbReference type="STRING" id="66420.A0A0N1PFF7"/>
<evidence type="ECO:0000256" key="5">
    <source>
        <dbReference type="ARBA" id="ARBA00022448"/>
    </source>
</evidence>
<dbReference type="Pfam" id="PF08122">
    <property type="entry name" value="NDUF_B12"/>
    <property type="match status" value="1"/>
</dbReference>
<evidence type="ECO:0000256" key="9">
    <source>
        <dbReference type="ARBA" id="ARBA00022982"/>
    </source>
</evidence>
<evidence type="ECO:0000313" key="16">
    <source>
        <dbReference type="EMBL" id="KPJ04893.1"/>
    </source>
</evidence>
<keyword evidence="8" id="KW-0999">Mitochondrion inner membrane</keyword>
<evidence type="ECO:0000256" key="3">
    <source>
        <dbReference type="ARBA" id="ARBA00005667"/>
    </source>
</evidence>
<proteinExistence type="inferred from homology"/>
<keyword evidence="11" id="KW-0496">Mitochondrion</keyword>
<keyword evidence="17" id="KW-1185">Reference proteome</keyword>
<comment type="subcellular location">
    <subcellularLocation>
        <location evidence="2">Mitochondrion inner membrane</location>
        <topology evidence="2">Single-pass membrane protein</topology>
        <orientation evidence="2">Matrix side</orientation>
    </subcellularLocation>
</comment>
<evidence type="ECO:0000256" key="15">
    <source>
        <dbReference type="SAM" id="Phobius"/>
    </source>
</evidence>
<evidence type="ECO:0000256" key="6">
    <source>
        <dbReference type="ARBA" id="ARBA00022660"/>
    </source>
</evidence>
<keyword evidence="12 15" id="KW-0472">Membrane</keyword>
<dbReference type="EMBL" id="KQ458842">
    <property type="protein sequence ID" value="KPJ04893.1"/>
    <property type="molecule type" value="Genomic_DNA"/>
</dbReference>
<evidence type="ECO:0000256" key="7">
    <source>
        <dbReference type="ARBA" id="ARBA00022692"/>
    </source>
</evidence>
<evidence type="ECO:0000256" key="13">
    <source>
        <dbReference type="ARBA" id="ARBA00030217"/>
    </source>
</evidence>
<dbReference type="Proteomes" id="UP000053268">
    <property type="component" value="Unassembled WGS sequence"/>
</dbReference>
<dbReference type="InterPro" id="IPR012576">
    <property type="entry name" value="NDUFB3"/>
</dbReference>
<keyword evidence="9" id="KW-0249">Electron transport</keyword>
<evidence type="ECO:0000256" key="11">
    <source>
        <dbReference type="ARBA" id="ARBA00023128"/>
    </source>
</evidence>
<keyword evidence="16" id="KW-0830">Ubiquinone</keyword>
<evidence type="ECO:0000256" key="10">
    <source>
        <dbReference type="ARBA" id="ARBA00022989"/>
    </source>
</evidence>
<evidence type="ECO:0000313" key="17">
    <source>
        <dbReference type="Proteomes" id="UP000053268"/>
    </source>
</evidence>
<dbReference type="PANTHER" id="PTHR15082:SF2">
    <property type="entry name" value="NADH DEHYDROGENASE [UBIQUINONE] 1 BETA SUBCOMPLEX SUBUNIT 3"/>
    <property type="match status" value="1"/>
</dbReference>
<dbReference type="GO" id="GO:0005743">
    <property type="term" value="C:mitochondrial inner membrane"/>
    <property type="evidence" value="ECO:0007669"/>
    <property type="project" value="UniProtKB-SubCell"/>
</dbReference>
<sequence length="138" mass="15503">MSYLLCSYWTGAAFRTGTVTELQRVLCSAVQWYKATGYRQSNMGGHECDPYKIPDYKQFTIQGIPQLEELEKALAKKGLKDPWIRNEAWRYHPGFGTPLLRARKLFFRGFPLGLALTVVTVAITKLAGGDDGHGDGHH</sequence>
<evidence type="ECO:0000256" key="4">
    <source>
        <dbReference type="ARBA" id="ARBA00018680"/>
    </source>
</evidence>
<evidence type="ECO:0000256" key="8">
    <source>
        <dbReference type="ARBA" id="ARBA00022792"/>
    </source>
</evidence>
<organism evidence="16 17">
    <name type="scientific">Papilio xuthus</name>
    <name type="common">Asian swallowtail butterfly</name>
    <dbReference type="NCBI Taxonomy" id="66420"/>
    <lineage>
        <taxon>Eukaryota</taxon>
        <taxon>Metazoa</taxon>
        <taxon>Ecdysozoa</taxon>
        <taxon>Arthropoda</taxon>
        <taxon>Hexapoda</taxon>
        <taxon>Insecta</taxon>
        <taxon>Pterygota</taxon>
        <taxon>Neoptera</taxon>
        <taxon>Endopterygota</taxon>
        <taxon>Lepidoptera</taxon>
        <taxon>Glossata</taxon>
        <taxon>Ditrysia</taxon>
        <taxon>Papilionoidea</taxon>
        <taxon>Papilionidae</taxon>
        <taxon>Papilioninae</taxon>
        <taxon>Papilio</taxon>
    </lineage>
</organism>
<reference evidence="16 17" key="1">
    <citation type="journal article" date="2015" name="Nat. Commun.">
        <title>Outbred genome sequencing and CRISPR/Cas9 gene editing in butterflies.</title>
        <authorList>
            <person name="Li X."/>
            <person name="Fan D."/>
            <person name="Zhang W."/>
            <person name="Liu G."/>
            <person name="Zhang L."/>
            <person name="Zhao L."/>
            <person name="Fang X."/>
            <person name="Chen L."/>
            <person name="Dong Y."/>
            <person name="Chen Y."/>
            <person name="Ding Y."/>
            <person name="Zhao R."/>
            <person name="Feng M."/>
            <person name="Zhu Y."/>
            <person name="Feng Y."/>
            <person name="Jiang X."/>
            <person name="Zhu D."/>
            <person name="Xiang H."/>
            <person name="Feng X."/>
            <person name="Li S."/>
            <person name="Wang J."/>
            <person name="Zhang G."/>
            <person name="Kronforst M.R."/>
            <person name="Wang W."/>
        </authorList>
    </citation>
    <scope>NUCLEOTIDE SEQUENCE [LARGE SCALE GENOMIC DNA]</scope>
    <source>
        <strain evidence="16">Ya'a_city_454_Px</strain>
        <tissue evidence="16">Whole body</tissue>
    </source>
</reference>
<comment type="similarity">
    <text evidence="3">Belongs to the complex I NDUFB3 subunit family.</text>
</comment>